<dbReference type="EMBL" id="LVCJ01000001">
    <property type="protein sequence ID" value="OAL40378.1"/>
    <property type="molecule type" value="Genomic_DNA"/>
</dbReference>
<feature type="repeat" description="ANK" evidence="3">
    <location>
        <begin position="358"/>
        <end position="390"/>
    </location>
</feature>
<dbReference type="AlphaFoldDB" id="A0A178DED8"/>
<dbReference type="Pfam" id="PF12796">
    <property type="entry name" value="Ank_2"/>
    <property type="match status" value="3"/>
</dbReference>
<dbReference type="Gene3D" id="1.25.40.20">
    <property type="entry name" value="Ankyrin repeat-containing domain"/>
    <property type="match status" value="3"/>
</dbReference>
<dbReference type="PROSITE" id="PS50297">
    <property type="entry name" value="ANK_REP_REGION"/>
    <property type="match status" value="5"/>
</dbReference>
<feature type="repeat" description="ANK" evidence="3">
    <location>
        <begin position="228"/>
        <end position="260"/>
    </location>
</feature>
<reference evidence="4 5" key="1">
    <citation type="submission" date="2016-03" db="EMBL/GenBank/DDBJ databases">
        <title>The draft genome sequence of Fonsecaea nubica causative agent of cutaneous subcutaneous infection in human host.</title>
        <authorList>
            <person name="Costa F."/>
            <person name="Sybren D.H."/>
            <person name="Raittz R.T."/>
            <person name="Weiss V.A."/>
            <person name="Leao A.C."/>
            <person name="Gomes R."/>
            <person name="De Souza E.M."/>
            <person name="Pedrosa F.O."/>
            <person name="Steffens M.B."/>
            <person name="Bombassaro A."/>
            <person name="Tadra-Sfeir M.Z."/>
            <person name="Moreno L.F."/>
            <person name="Najafzadeh M.J."/>
            <person name="Felipe M.S."/>
            <person name="Teixeira M."/>
            <person name="Sun J."/>
            <person name="Xi L."/>
            <person name="Castro M.A."/>
            <person name="Vicente V.A."/>
        </authorList>
    </citation>
    <scope>NUCLEOTIDE SEQUENCE [LARGE SCALE GENOMIC DNA]</scope>
    <source>
        <strain evidence="4 5">CBS 269.64</strain>
    </source>
</reference>
<organism evidence="4 5">
    <name type="scientific">Fonsecaea nubica</name>
    <dbReference type="NCBI Taxonomy" id="856822"/>
    <lineage>
        <taxon>Eukaryota</taxon>
        <taxon>Fungi</taxon>
        <taxon>Dikarya</taxon>
        <taxon>Ascomycota</taxon>
        <taxon>Pezizomycotina</taxon>
        <taxon>Eurotiomycetes</taxon>
        <taxon>Chaetothyriomycetidae</taxon>
        <taxon>Chaetothyriales</taxon>
        <taxon>Herpotrichiellaceae</taxon>
        <taxon>Fonsecaea</taxon>
    </lineage>
</organism>
<feature type="repeat" description="ANK" evidence="3">
    <location>
        <begin position="456"/>
        <end position="488"/>
    </location>
</feature>
<evidence type="ECO:0000313" key="5">
    <source>
        <dbReference type="Proteomes" id="UP000185904"/>
    </source>
</evidence>
<keyword evidence="2 3" id="KW-0040">ANK repeat</keyword>
<sequence length="550" mass="59584">MPELIDGIAVDLNEPAGLNRRRRLHDADDIRTICPGLIEIRLEEVHRPSRDRRYNNVRATPIVRLAHFSVQEYLESDRITKQKAATFALQSGPANAEIAQIYLVYLLEPGLSLNLADTTRFPLSLLAAQCWCDHYRNAGNTMSSLNGLILRLFRQPDTLRTWMRLNKANGVRPMSIWDDEFVHEPLSPALPILYASFFGLDGVLLELLALEETTKDRRDLINSLIGPRPLFALGVAAENGHEKLVRLLLDAGADVSAGRHRALRIASEKGHKSVVRMLLDIDPPRGGLDDALRGAIGMTRNGVHKDITKMLLEAGADPNGWVDGFETLLGRASELGDNEAVQILLNAGADANAVGRDGDESALWVAVRAGHEDVVKSLLSAGAEVNAVSCDGTALHEAAESGRSTEVLQILLSAGADVNAVSLGRGTPLQVASRAGHGEVVKVLLAARAEVNAVSCDSTALHEAARSGSTEVVEILLKAGAEINAVSRVLGTPLQRASRLGRWEVVEVLLNAGAIDKWGKARQALERRIPISIMLGLSFENLRRKNVHGV</sequence>
<protein>
    <submittedName>
        <fullName evidence="4">Ribosome biogenesis ATPase</fullName>
    </submittedName>
</protein>
<evidence type="ECO:0000313" key="4">
    <source>
        <dbReference type="EMBL" id="OAL40378.1"/>
    </source>
</evidence>
<dbReference type="PRINTS" id="PR01415">
    <property type="entry name" value="ANKYRIN"/>
</dbReference>
<dbReference type="RefSeq" id="XP_022505390.1">
    <property type="nucleotide sequence ID" value="XM_022638425.1"/>
</dbReference>
<evidence type="ECO:0000256" key="1">
    <source>
        <dbReference type="ARBA" id="ARBA00022737"/>
    </source>
</evidence>
<evidence type="ECO:0000256" key="3">
    <source>
        <dbReference type="PROSITE-ProRule" id="PRU00023"/>
    </source>
</evidence>
<accession>A0A178DED8</accession>
<keyword evidence="1" id="KW-0677">Repeat</keyword>
<feature type="repeat" description="ANK" evidence="3">
    <location>
        <begin position="424"/>
        <end position="456"/>
    </location>
</feature>
<dbReference type="SMART" id="SM00248">
    <property type="entry name" value="ANK"/>
    <property type="match status" value="9"/>
</dbReference>
<evidence type="ECO:0000256" key="2">
    <source>
        <dbReference type="ARBA" id="ARBA00023043"/>
    </source>
</evidence>
<dbReference type="GeneID" id="34583541"/>
<dbReference type="PANTHER" id="PTHR24189:SF50">
    <property type="entry name" value="ANKYRIN REPEAT AND SOCS BOX PROTEIN 2"/>
    <property type="match status" value="1"/>
</dbReference>
<comment type="caution">
    <text evidence="4">The sequence shown here is derived from an EMBL/GenBank/DDBJ whole genome shotgun (WGS) entry which is preliminary data.</text>
</comment>
<name>A0A178DED8_9EURO</name>
<proteinExistence type="predicted"/>
<feature type="repeat" description="ANK" evidence="3">
    <location>
        <begin position="390"/>
        <end position="423"/>
    </location>
</feature>
<dbReference type="Proteomes" id="UP000185904">
    <property type="component" value="Unassembled WGS sequence"/>
</dbReference>
<dbReference type="InterPro" id="IPR036770">
    <property type="entry name" value="Ankyrin_rpt-contain_sf"/>
</dbReference>
<dbReference type="Pfam" id="PF00023">
    <property type="entry name" value="Ank"/>
    <property type="match status" value="1"/>
</dbReference>
<feature type="repeat" description="ANK" evidence="3">
    <location>
        <begin position="324"/>
        <end position="356"/>
    </location>
</feature>
<dbReference type="PANTHER" id="PTHR24189">
    <property type="entry name" value="MYOTROPHIN"/>
    <property type="match status" value="1"/>
</dbReference>
<dbReference type="PROSITE" id="PS50088">
    <property type="entry name" value="ANK_REPEAT"/>
    <property type="match status" value="6"/>
</dbReference>
<dbReference type="InterPro" id="IPR050745">
    <property type="entry name" value="Multifunctional_regulatory"/>
</dbReference>
<dbReference type="OrthoDB" id="4160321at2759"/>
<gene>
    <name evidence="4" type="ORF">AYO20_00114</name>
</gene>
<dbReference type="SUPFAM" id="SSF48403">
    <property type="entry name" value="Ankyrin repeat"/>
    <property type="match status" value="1"/>
</dbReference>
<dbReference type="InterPro" id="IPR002110">
    <property type="entry name" value="Ankyrin_rpt"/>
</dbReference>
<keyword evidence="5" id="KW-1185">Reference proteome</keyword>